<dbReference type="SUPFAM" id="SSF53448">
    <property type="entry name" value="Nucleotide-diphospho-sugar transferases"/>
    <property type="match status" value="1"/>
</dbReference>
<accession>A0ABT8EU76</accession>
<dbReference type="InterPro" id="IPR029044">
    <property type="entry name" value="Nucleotide-diphossugar_trans"/>
</dbReference>
<dbReference type="Proteomes" id="UP001168537">
    <property type="component" value="Unassembled WGS sequence"/>
</dbReference>
<comment type="caution">
    <text evidence="1">The sequence shown here is derived from an EMBL/GenBank/DDBJ whole genome shotgun (WGS) entry which is preliminary data.</text>
</comment>
<gene>
    <name evidence="1" type="ORF">QWY29_09880</name>
</gene>
<evidence type="ECO:0000313" key="1">
    <source>
        <dbReference type="EMBL" id="MDN4161657.1"/>
    </source>
</evidence>
<protein>
    <submittedName>
        <fullName evidence="1">DUF2064 domain-containing protein</fullName>
    </submittedName>
</protein>
<reference evidence="1" key="1">
    <citation type="submission" date="2023-06" db="EMBL/GenBank/DDBJ databases">
        <title>Draft genome sequence of Nocardioides sp. SOB72.</title>
        <authorList>
            <person name="Zhang G."/>
        </authorList>
    </citation>
    <scope>NUCLEOTIDE SEQUENCE</scope>
    <source>
        <strain evidence="1">SOB72</strain>
    </source>
</reference>
<organism evidence="1 2">
    <name type="scientific">Nocardioides abyssi</name>
    <dbReference type="NCBI Taxonomy" id="3058370"/>
    <lineage>
        <taxon>Bacteria</taxon>
        <taxon>Bacillati</taxon>
        <taxon>Actinomycetota</taxon>
        <taxon>Actinomycetes</taxon>
        <taxon>Propionibacteriales</taxon>
        <taxon>Nocardioidaceae</taxon>
        <taxon>Nocardioides</taxon>
    </lineage>
</organism>
<dbReference type="Pfam" id="PF09837">
    <property type="entry name" value="DUF2064"/>
    <property type="match status" value="1"/>
</dbReference>
<dbReference type="PANTHER" id="PTHR36529:SF1">
    <property type="entry name" value="GLYCOSYLTRANSFERASE"/>
    <property type="match status" value="1"/>
</dbReference>
<dbReference type="Gene3D" id="3.90.550.10">
    <property type="entry name" value="Spore Coat Polysaccharide Biosynthesis Protein SpsA, Chain A"/>
    <property type="match status" value="1"/>
</dbReference>
<sequence length="214" mass="21913">MTRVLVVAKAPVPGLVKTRLAADVGPDLAAEVAAASLLDTLAACADAVGPQHCHLSLAGDLGDAVHGERIRRRLADWWVTPQVGEGFAERLAHAHAEGPGPVVQVGMDTPQVTSALLLDVAAALAEHPGVLGPAEDGGWWVLGLRDPSVARVLAGVEMSTPTTYDDTRAALASAGVTTATAPVLRDVDTLADAEAVAAGAPSSHFAHTWRAVRA</sequence>
<dbReference type="InterPro" id="IPR018641">
    <property type="entry name" value="Trfase_1_rSAM/seldom-assoc"/>
</dbReference>
<dbReference type="RefSeq" id="WP_300960557.1">
    <property type="nucleotide sequence ID" value="NZ_JAUHJR010000003.1"/>
</dbReference>
<dbReference type="PANTHER" id="PTHR36529">
    <property type="entry name" value="SLL1095 PROTEIN"/>
    <property type="match status" value="1"/>
</dbReference>
<name>A0ABT8EU76_9ACTN</name>
<keyword evidence="2" id="KW-1185">Reference proteome</keyword>
<dbReference type="EMBL" id="JAUHJR010000003">
    <property type="protein sequence ID" value="MDN4161657.1"/>
    <property type="molecule type" value="Genomic_DNA"/>
</dbReference>
<proteinExistence type="predicted"/>
<evidence type="ECO:0000313" key="2">
    <source>
        <dbReference type="Proteomes" id="UP001168537"/>
    </source>
</evidence>